<accession>A0A0K2TCA1</accession>
<name>A0A0K2TCA1_LEPSM</name>
<reference evidence="1" key="1">
    <citation type="submission" date="2014-05" db="EMBL/GenBank/DDBJ databases">
        <authorList>
            <person name="Chronopoulou M."/>
        </authorList>
    </citation>
    <scope>NUCLEOTIDE SEQUENCE</scope>
    <source>
        <tissue evidence="1">Whole organism</tissue>
    </source>
</reference>
<organism evidence="1">
    <name type="scientific">Lepeophtheirus salmonis</name>
    <name type="common">Salmon louse</name>
    <name type="synonym">Caligus salmonis</name>
    <dbReference type="NCBI Taxonomy" id="72036"/>
    <lineage>
        <taxon>Eukaryota</taxon>
        <taxon>Metazoa</taxon>
        <taxon>Ecdysozoa</taxon>
        <taxon>Arthropoda</taxon>
        <taxon>Crustacea</taxon>
        <taxon>Multicrustacea</taxon>
        <taxon>Hexanauplia</taxon>
        <taxon>Copepoda</taxon>
        <taxon>Siphonostomatoida</taxon>
        <taxon>Caligidae</taxon>
        <taxon>Lepeophtheirus</taxon>
    </lineage>
</organism>
<dbReference type="AlphaFoldDB" id="A0A0K2TCA1"/>
<proteinExistence type="predicted"/>
<dbReference type="EMBL" id="HACA01005715">
    <property type="protein sequence ID" value="CDW23076.1"/>
    <property type="molecule type" value="Transcribed_RNA"/>
</dbReference>
<sequence>MLFPYFISILSANQIHSSATSPTTLHVNYDLYVRYYSSCKTFFQVISRCAHLCLE</sequence>
<evidence type="ECO:0000313" key="1">
    <source>
        <dbReference type="EMBL" id="CDW23076.1"/>
    </source>
</evidence>
<protein>
    <submittedName>
        <fullName evidence="1">Uncharacterized protein</fullName>
    </submittedName>
</protein>